<reference evidence="10 11" key="1">
    <citation type="journal article" date="2021" name="G3 (Bethesda)">
        <title>Improved contiguity of the threespine stickleback genome using long-read sequencing.</title>
        <authorList>
            <person name="Nath S."/>
            <person name="Shaw D.E."/>
            <person name="White M.A."/>
        </authorList>
    </citation>
    <scope>NUCLEOTIDE SEQUENCE [LARGE SCALE GENOMIC DNA]</scope>
    <source>
        <strain evidence="10 11">Lake Benthic</strain>
    </source>
</reference>
<evidence type="ECO:0000256" key="7">
    <source>
        <dbReference type="PROSITE-ProRule" id="PRU00027"/>
    </source>
</evidence>
<evidence type="ECO:0000256" key="8">
    <source>
        <dbReference type="SAM" id="MobiDB-lite"/>
    </source>
</evidence>
<feature type="compositionally biased region" description="Polar residues" evidence="8">
    <location>
        <begin position="12"/>
        <end position="24"/>
    </location>
</feature>
<dbReference type="Gene3D" id="3.40.50.720">
    <property type="entry name" value="NAD(P)-binding Rossmann-like Domain"/>
    <property type="match status" value="1"/>
</dbReference>
<reference evidence="10" key="3">
    <citation type="submission" date="2025-09" db="UniProtKB">
        <authorList>
            <consortium name="Ensembl"/>
        </authorList>
    </citation>
    <scope>IDENTIFICATION</scope>
</reference>
<dbReference type="SUPFAM" id="SSF57667">
    <property type="entry name" value="beta-beta-alpha zinc fingers"/>
    <property type="match status" value="1"/>
</dbReference>
<dbReference type="GO" id="GO:0006357">
    <property type="term" value="P:regulation of transcription by RNA polymerase II"/>
    <property type="evidence" value="ECO:0007669"/>
    <property type="project" value="TreeGrafter"/>
</dbReference>
<dbReference type="GO" id="GO:0003677">
    <property type="term" value="F:DNA binding"/>
    <property type="evidence" value="ECO:0007669"/>
    <property type="project" value="UniProtKB-KW"/>
</dbReference>
<feature type="region of interest" description="Disordered" evidence="8">
    <location>
        <begin position="1"/>
        <end position="33"/>
    </location>
</feature>
<dbReference type="GO" id="GO:0005634">
    <property type="term" value="C:nucleus"/>
    <property type="evidence" value="ECO:0007669"/>
    <property type="project" value="UniProtKB-SubCell"/>
</dbReference>
<feature type="domain" description="BED-type" evidence="9">
    <location>
        <begin position="110"/>
        <end position="168"/>
    </location>
</feature>
<keyword evidence="4" id="KW-0862">Zinc</keyword>
<evidence type="ECO:0000256" key="4">
    <source>
        <dbReference type="ARBA" id="ARBA00022833"/>
    </source>
</evidence>
<dbReference type="Ensembl" id="ENSGACT00000039770.1">
    <property type="protein sequence ID" value="ENSGACP00000053865.1"/>
    <property type="gene ID" value="ENSGACG00000025012.1"/>
</dbReference>
<dbReference type="GO" id="GO:0046983">
    <property type="term" value="F:protein dimerization activity"/>
    <property type="evidence" value="ECO:0007669"/>
    <property type="project" value="InterPro"/>
</dbReference>
<dbReference type="GO" id="GO:0008270">
    <property type="term" value="F:zinc ion binding"/>
    <property type="evidence" value="ECO:0007669"/>
    <property type="project" value="UniProtKB-KW"/>
</dbReference>
<feature type="compositionally biased region" description="Polar residues" evidence="8">
    <location>
        <begin position="198"/>
        <end position="208"/>
    </location>
</feature>
<evidence type="ECO:0000256" key="1">
    <source>
        <dbReference type="ARBA" id="ARBA00004123"/>
    </source>
</evidence>
<evidence type="ECO:0000256" key="3">
    <source>
        <dbReference type="ARBA" id="ARBA00022771"/>
    </source>
</evidence>
<sequence length="1023" mass="114245">MRKIFTRIGRNSGPTASLRTPTRTHSGEAQRKSEAVRWEKDVAVLRAVAAAQTLSVRDQSSDLPDVQQILHAARCSISEGIQVDCSAKEPMEGESSATPCTGPKLVAHPRAKSKVWKYFGFDTDANGFILRWKRIYCRVCMSQIAYSGNTSNLSYHLEKNHPLEFNEFVKSNTDQMREAFATAIPRIKKEPSGLHSKPPSQDPNSRQGSESDNRRHSDLTVAVITFICEGLYPVSLVEEPTFRSLMSTVDPGYSLPSQREVAVKMLPQMYCRTRDMVFSELVGVVNCGVSTDLWHCQTQNRTYISLSMHSVNYDCTIGFSMINRCLKTFEVQGDNTAKNITRAMHEAFVEWGITHKVTGATTNGSVDVVKACSLLELSVEMPCLGHAINRAVDEAFQLPQVDSFFACCRKLVDHFKEPTLYLLKEKQKQHGLTQCALITDRTRSWLATLAMLERLKEQQIAITATLRESSSSHNFTFDGPQWSLLDGLIKVLQPFKVVTNMITHCSYPTISMVRPLLHMLLDTTLKVKEGDLKDISKTKEVISKVLSTTYSRNTQLSQEISTFLNIATFLDPRYKKLPFLSLHEHSKVESNIIEECKAILEKQIAEQPCLDDYSWVCDEPPNKKPAPLRKHTGSSIQDNPLAAIFCQSDTEQNQEELHAQVLEELGNYKCQRVLGLNEDPLLWWSTHAPLFPTLSKVLQKYWCVPATSVPCHRMFNSSGTALFVLPRQNGRVAVVTGGTRGMGYETARHLASLGMHVVIAGNEREEGAAAVRTFQEEGVEGKVEFVFLDLTSLKSVRQFAQAFADRGLPLHVLVNNAGTMMVPERQTEDGFEFHFTLNYLGHFLLTNLLLDTLKRSGRPGRCSRIINMSSATHFAGVVDMEDLNKRICYSSHAAYSQSKLALVLFTYYLQEQLAAGGFPVTVNAVDPGMVDTALYDNLWSLAQAMKKPVAKTLFRTPAEGASISIYAAASSELEGVGACYLYNSHRIQSSDSSYDSELQAELWKKSCELVGIRDSCTSYQSTA</sequence>
<evidence type="ECO:0000313" key="11">
    <source>
        <dbReference type="Proteomes" id="UP000007635"/>
    </source>
</evidence>
<keyword evidence="6" id="KW-0539">Nucleus</keyword>
<protein>
    <recommendedName>
        <fullName evidence="9">BED-type domain-containing protein</fullName>
    </recommendedName>
</protein>
<feature type="region of interest" description="Disordered" evidence="8">
    <location>
        <begin position="188"/>
        <end position="215"/>
    </location>
</feature>
<evidence type="ECO:0000256" key="2">
    <source>
        <dbReference type="ARBA" id="ARBA00022723"/>
    </source>
</evidence>
<dbReference type="InterPro" id="IPR002347">
    <property type="entry name" value="SDR_fam"/>
</dbReference>
<dbReference type="AlphaFoldDB" id="A0AAQ4QRE8"/>
<comment type="subcellular location">
    <subcellularLocation>
        <location evidence="1">Nucleus</location>
    </subcellularLocation>
</comment>
<keyword evidence="11" id="KW-1185">Reference proteome</keyword>
<name>A0AAQ4QRE8_GASAC</name>
<dbReference type="InterPro" id="IPR036236">
    <property type="entry name" value="Znf_C2H2_sf"/>
</dbReference>
<evidence type="ECO:0000313" key="10">
    <source>
        <dbReference type="Ensembl" id="ENSGACP00000053865.1"/>
    </source>
</evidence>
<proteinExistence type="predicted"/>
<dbReference type="InterPro" id="IPR003656">
    <property type="entry name" value="Znf_BED"/>
</dbReference>
<evidence type="ECO:0000259" key="9">
    <source>
        <dbReference type="PROSITE" id="PS50808"/>
    </source>
</evidence>
<dbReference type="PROSITE" id="PS50808">
    <property type="entry name" value="ZF_BED"/>
    <property type="match status" value="1"/>
</dbReference>
<keyword evidence="3 7" id="KW-0863">Zinc-finger</keyword>
<reference evidence="10" key="2">
    <citation type="submission" date="2025-08" db="UniProtKB">
        <authorList>
            <consortium name="Ensembl"/>
        </authorList>
    </citation>
    <scope>IDENTIFICATION</scope>
</reference>
<evidence type="ECO:0000256" key="6">
    <source>
        <dbReference type="ARBA" id="ARBA00023242"/>
    </source>
</evidence>
<evidence type="ECO:0000256" key="5">
    <source>
        <dbReference type="ARBA" id="ARBA00023125"/>
    </source>
</evidence>
<dbReference type="PRINTS" id="PR00081">
    <property type="entry name" value="GDHRDH"/>
</dbReference>
<dbReference type="Proteomes" id="UP000007635">
    <property type="component" value="Chromosome I"/>
</dbReference>
<dbReference type="InterPro" id="IPR008906">
    <property type="entry name" value="HATC_C_dom"/>
</dbReference>
<dbReference type="SMART" id="SM00614">
    <property type="entry name" value="ZnF_BED"/>
    <property type="match status" value="1"/>
</dbReference>
<dbReference type="SUPFAM" id="SSF140996">
    <property type="entry name" value="Hermes dimerisation domain"/>
    <property type="match status" value="1"/>
</dbReference>
<dbReference type="Pfam" id="PF00106">
    <property type="entry name" value="adh_short"/>
    <property type="match status" value="1"/>
</dbReference>
<dbReference type="InterPro" id="IPR012337">
    <property type="entry name" value="RNaseH-like_sf"/>
</dbReference>
<dbReference type="InterPro" id="IPR052717">
    <property type="entry name" value="Vacuolar_transposase_reg"/>
</dbReference>
<keyword evidence="2" id="KW-0479">Metal-binding</keyword>
<dbReference type="CDD" id="cd05327">
    <property type="entry name" value="retinol-DH_like_SDR_c_like"/>
    <property type="match status" value="1"/>
</dbReference>
<dbReference type="SUPFAM" id="SSF53098">
    <property type="entry name" value="Ribonuclease H-like"/>
    <property type="match status" value="1"/>
</dbReference>
<organism evidence="10 11">
    <name type="scientific">Gasterosteus aculeatus aculeatus</name>
    <name type="common">three-spined stickleback</name>
    <dbReference type="NCBI Taxonomy" id="481459"/>
    <lineage>
        <taxon>Eukaryota</taxon>
        <taxon>Metazoa</taxon>
        <taxon>Chordata</taxon>
        <taxon>Craniata</taxon>
        <taxon>Vertebrata</taxon>
        <taxon>Euteleostomi</taxon>
        <taxon>Actinopterygii</taxon>
        <taxon>Neopterygii</taxon>
        <taxon>Teleostei</taxon>
        <taxon>Neoteleostei</taxon>
        <taxon>Acanthomorphata</taxon>
        <taxon>Eupercaria</taxon>
        <taxon>Perciformes</taxon>
        <taxon>Cottioidei</taxon>
        <taxon>Gasterosteales</taxon>
        <taxon>Gasterosteidae</taxon>
        <taxon>Gasterosteus</taxon>
    </lineage>
</organism>
<dbReference type="PANTHER" id="PTHR46169">
    <property type="entry name" value="DNA REPLICATION-RELATED ELEMENT FACTOR, ISOFORM A"/>
    <property type="match status" value="1"/>
</dbReference>
<keyword evidence="5" id="KW-0238">DNA-binding</keyword>
<dbReference type="Pfam" id="PF05699">
    <property type="entry name" value="Dimer_Tnp_hAT"/>
    <property type="match status" value="1"/>
</dbReference>
<accession>A0AAQ4QRE8</accession>
<dbReference type="PANTHER" id="PTHR46169:SF2">
    <property type="entry name" value="E3 SUMO-PROTEIN LIGASE ZBED1"/>
    <property type="match status" value="1"/>
</dbReference>
<dbReference type="GeneTree" id="ENSGT00940000163186"/>
<dbReference type="Pfam" id="PF02892">
    <property type="entry name" value="zf-BED"/>
    <property type="match status" value="1"/>
</dbReference>
<dbReference type="SUPFAM" id="SSF51735">
    <property type="entry name" value="NAD(P)-binding Rossmann-fold domains"/>
    <property type="match status" value="1"/>
</dbReference>
<dbReference type="InterPro" id="IPR036291">
    <property type="entry name" value="NAD(P)-bd_dom_sf"/>
</dbReference>